<evidence type="ECO:0000313" key="5">
    <source>
        <dbReference type="Proteomes" id="UP001596415"/>
    </source>
</evidence>
<keyword evidence="5" id="KW-1185">Reference proteome</keyword>
<sequence>MEIYLLKSAACLSIFFVFYKLFMEKESFHLIKRFYLLFGIAASFCIPFITFTTYIEAIPVTNTVTLVEGSVITSASETEEAIKYLPIILWSVYLLGVLFFTLKFFRNLFSLVQKIQKNPTIKSKNVFHVLLKLPVTPHTFFNYIFLHKEKFQKGEIPKEVLIHEQAHAEQKHSLDILLMELLQIVFWFNPLLYFYKHSIKLNHEFLADQAVLYRGNKTADYQKILLAFSSNAASPAMAHSINYSSFKKRFTVMKTHTSKRTAWLKTGLLLPLVALLLYGFSTTQIVEKPSAIPENIESLIERDMPTTNIQSTIIQKSLVIMVSISEISINGKKSSLKTFANDLDAATKGWEETDYTSIKPQVYIASTPQEFLDKLETEFKKTYLYKANQGMRLVPPPPPPPPTPSTSGEVLPPPPPPPSPDLGTEVMRTYKNSIILYVNGEDIYLNGKKTPISNFTNALNERTKDWKKEDFKLYGLAIEKVNVSEEFIDKINAEYRKSDLAKRSQSKEKYLIGTTTLLTPPPPPPPPPPSPEKPLDHLIAMAKKGAHFFYENEAVTSDKAIELLKENPELNIQTRLQDPKPPKVYISKKGIIIKEKGMGAVLPVEKINGLPQPVSRSQYINNLKVMNRHGAKFYLNGAIISYNEAVRVTKKYLREGVNIKLNSTFDPDDVNIITYKTVALP</sequence>
<feature type="transmembrane region" description="Helical" evidence="2">
    <location>
        <begin position="6"/>
        <end position="22"/>
    </location>
</feature>
<feature type="domain" description="Peptidase M56" evidence="3">
    <location>
        <begin position="127"/>
        <end position="251"/>
    </location>
</feature>
<comment type="caution">
    <text evidence="4">The sequence shown here is derived from an EMBL/GenBank/DDBJ whole genome shotgun (WGS) entry which is preliminary data.</text>
</comment>
<dbReference type="CDD" id="cd07341">
    <property type="entry name" value="M56_BlaR1_MecR1_like"/>
    <property type="match status" value="1"/>
</dbReference>
<name>A0ABW2MRL9_9FLAO</name>
<reference evidence="5" key="1">
    <citation type="journal article" date="2019" name="Int. J. Syst. Evol. Microbiol.">
        <title>The Global Catalogue of Microorganisms (GCM) 10K type strain sequencing project: providing services to taxonomists for standard genome sequencing and annotation.</title>
        <authorList>
            <consortium name="The Broad Institute Genomics Platform"/>
            <consortium name="The Broad Institute Genome Sequencing Center for Infectious Disease"/>
            <person name="Wu L."/>
            <person name="Ma J."/>
        </authorList>
    </citation>
    <scope>NUCLEOTIDE SEQUENCE [LARGE SCALE GENOMIC DNA]</scope>
    <source>
        <strain evidence="5">CGMCC 1.16306</strain>
    </source>
</reference>
<proteinExistence type="predicted"/>
<dbReference type="PANTHER" id="PTHR34978:SF3">
    <property type="entry name" value="SLR0241 PROTEIN"/>
    <property type="match status" value="1"/>
</dbReference>
<evidence type="ECO:0000256" key="2">
    <source>
        <dbReference type="SAM" id="Phobius"/>
    </source>
</evidence>
<feature type="transmembrane region" description="Helical" evidence="2">
    <location>
        <begin position="34"/>
        <end position="55"/>
    </location>
</feature>
<feature type="transmembrane region" description="Helical" evidence="2">
    <location>
        <begin position="84"/>
        <end position="105"/>
    </location>
</feature>
<keyword evidence="2" id="KW-0812">Transmembrane</keyword>
<evidence type="ECO:0000313" key="4">
    <source>
        <dbReference type="EMBL" id="MFC7356485.1"/>
    </source>
</evidence>
<protein>
    <submittedName>
        <fullName evidence="4">M56 family metallopeptidase</fullName>
    </submittedName>
</protein>
<feature type="compositionally biased region" description="Pro residues" evidence="1">
    <location>
        <begin position="394"/>
        <end position="404"/>
    </location>
</feature>
<keyword evidence="2" id="KW-1133">Transmembrane helix</keyword>
<dbReference type="PANTHER" id="PTHR34978">
    <property type="entry name" value="POSSIBLE SENSOR-TRANSDUCER PROTEIN BLAR"/>
    <property type="match status" value="1"/>
</dbReference>
<organism evidence="4 5">
    <name type="scientific">Jejudonia soesokkakensis</name>
    <dbReference type="NCBI Taxonomy" id="1323432"/>
    <lineage>
        <taxon>Bacteria</taxon>
        <taxon>Pseudomonadati</taxon>
        <taxon>Bacteroidota</taxon>
        <taxon>Flavobacteriia</taxon>
        <taxon>Flavobacteriales</taxon>
        <taxon>Flavobacteriaceae</taxon>
        <taxon>Jejudonia</taxon>
    </lineage>
</organism>
<feature type="region of interest" description="Disordered" evidence="1">
    <location>
        <begin position="514"/>
        <end position="534"/>
    </location>
</feature>
<feature type="compositionally biased region" description="Pro residues" evidence="1">
    <location>
        <begin position="411"/>
        <end position="420"/>
    </location>
</feature>
<dbReference type="EMBL" id="JBHTBN010000001">
    <property type="protein sequence ID" value="MFC7356485.1"/>
    <property type="molecule type" value="Genomic_DNA"/>
</dbReference>
<feature type="transmembrane region" description="Helical" evidence="2">
    <location>
        <begin position="262"/>
        <end position="280"/>
    </location>
</feature>
<dbReference type="Proteomes" id="UP001596415">
    <property type="component" value="Unassembled WGS sequence"/>
</dbReference>
<dbReference type="InterPro" id="IPR052173">
    <property type="entry name" value="Beta-lactam_resp_regulator"/>
</dbReference>
<dbReference type="InterPro" id="IPR008756">
    <property type="entry name" value="Peptidase_M56"/>
</dbReference>
<accession>A0ABW2MRL9</accession>
<gene>
    <name evidence="4" type="ORF">ACFQO1_02200</name>
</gene>
<feature type="region of interest" description="Disordered" evidence="1">
    <location>
        <begin position="390"/>
        <end position="422"/>
    </location>
</feature>
<feature type="compositionally biased region" description="Pro residues" evidence="1">
    <location>
        <begin position="519"/>
        <end position="532"/>
    </location>
</feature>
<dbReference type="Pfam" id="PF05569">
    <property type="entry name" value="Peptidase_M56"/>
    <property type="match status" value="1"/>
</dbReference>
<evidence type="ECO:0000256" key="1">
    <source>
        <dbReference type="SAM" id="MobiDB-lite"/>
    </source>
</evidence>
<feature type="transmembrane region" description="Helical" evidence="2">
    <location>
        <begin position="176"/>
        <end position="195"/>
    </location>
</feature>
<dbReference type="RefSeq" id="WP_380216274.1">
    <property type="nucleotide sequence ID" value="NZ_JBHTBN010000001.1"/>
</dbReference>
<evidence type="ECO:0000259" key="3">
    <source>
        <dbReference type="Pfam" id="PF05569"/>
    </source>
</evidence>
<keyword evidence="2" id="KW-0472">Membrane</keyword>